<keyword evidence="2 8" id="KW-0813">Transport</keyword>
<feature type="transmembrane region" description="Helical" evidence="8">
    <location>
        <begin position="297"/>
        <end position="320"/>
    </location>
</feature>
<gene>
    <name evidence="10" type="primary">fbpB</name>
    <name evidence="10" type="ORF">BN13_420069</name>
</gene>
<evidence type="ECO:0000256" key="4">
    <source>
        <dbReference type="ARBA" id="ARBA00022519"/>
    </source>
</evidence>
<dbReference type="AlphaFoldDB" id="A0A077MCL5"/>
<feature type="transmembrane region" description="Helical" evidence="8">
    <location>
        <begin position="365"/>
        <end position="390"/>
    </location>
</feature>
<evidence type="ECO:0000256" key="3">
    <source>
        <dbReference type="ARBA" id="ARBA00022475"/>
    </source>
</evidence>
<feature type="transmembrane region" description="Helical" evidence="8">
    <location>
        <begin position="255"/>
        <end position="277"/>
    </location>
</feature>
<dbReference type="EMBL" id="CAJC01000153">
    <property type="protein sequence ID" value="CCI53615.1"/>
    <property type="molecule type" value="Genomic_DNA"/>
</dbReference>
<feature type="transmembrane region" description="Helical" evidence="8">
    <location>
        <begin position="42"/>
        <end position="65"/>
    </location>
</feature>
<reference evidence="10 11" key="1">
    <citation type="journal article" date="2013" name="ISME J.">
        <title>A metabolic model for members of the genus Tetrasphaera involved in enhanced biological phosphorus removal.</title>
        <authorList>
            <person name="Kristiansen R."/>
            <person name="Nguyen H.T.T."/>
            <person name="Saunders A.M."/>
            <person name="Nielsen J.L."/>
            <person name="Wimmer R."/>
            <person name="Le V.Q."/>
            <person name="McIlroy S.J."/>
            <person name="Petrovski S."/>
            <person name="Seviour R.J."/>
            <person name="Calteau A."/>
            <person name="Nielsen K.L."/>
            <person name="Nielsen P.H."/>
        </authorList>
    </citation>
    <scope>NUCLEOTIDE SEQUENCE [LARGE SCALE GENOMIC DNA]</scope>
    <source>
        <strain evidence="10 11">Ben 74</strain>
    </source>
</reference>
<protein>
    <submittedName>
        <fullName evidence="10">Fe(3+)-transport system permease protein sfuB</fullName>
    </submittedName>
</protein>
<dbReference type="SUPFAM" id="SSF161098">
    <property type="entry name" value="MetI-like"/>
    <property type="match status" value="2"/>
</dbReference>
<keyword evidence="5 8" id="KW-0812">Transmembrane</keyword>
<dbReference type="PROSITE" id="PS50928">
    <property type="entry name" value="ABC_TM1"/>
    <property type="match status" value="2"/>
</dbReference>
<dbReference type="PANTHER" id="PTHR43357:SF3">
    <property type="entry name" value="FE(3+)-TRANSPORT SYSTEM PERMEASE PROTEIN FBPB 2"/>
    <property type="match status" value="1"/>
</dbReference>
<keyword evidence="11" id="KW-1185">Reference proteome</keyword>
<feature type="transmembrane region" description="Helical" evidence="8">
    <location>
        <begin position="148"/>
        <end position="173"/>
    </location>
</feature>
<dbReference type="Gene3D" id="1.10.3720.10">
    <property type="entry name" value="MetI-like"/>
    <property type="match status" value="2"/>
</dbReference>
<dbReference type="RefSeq" id="WP_235433982.1">
    <property type="nucleotide sequence ID" value="NZ_HF571038.1"/>
</dbReference>
<feature type="transmembrane region" description="Helical" evidence="8">
    <location>
        <begin position="107"/>
        <end position="127"/>
    </location>
</feature>
<dbReference type="InterPro" id="IPR035906">
    <property type="entry name" value="MetI-like_sf"/>
</dbReference>
<keyword evidence="7 8" id="KW-0472">Membrane</keyword>
<feature type="transmembrane region" description="Helical" evidence="8">
    <location>
        <begin position="459"/>
        <end position="478"/>
    </location>
</feature>
<sequence length="507" mass="52033">MGVAALALIPLVYLVIRASEAGGGQVAAILLRERTFALIGRSLAFAATVTAGCVVIGVGLAVLVARTDVPGRRLLAAVAPLPLAVPSYVAAFAWISWLPGMSGFRGAVLVLTLCCYPFVYLPVLAVLRQSDGGAEEVARTLGRGPWSALRAVTLPRVIPAASAGGLLVALYALSDFGAVSILRYDVFTRVIHTSYSASFDRTPAAVLGLLLVLITVLLAVGERLARRREVASVGGGSARPPARLPLGRARIAASLAAYAVLGLALLVPLTALLFWFATGLSSGLEWDRLLPALGATAWFAGLGAVAATIAAIPVGVLAARHRGRLATGVEQAIWAAHALPGLVVGLAIVFLGIRVLPGLYQRTPLLVLAYVVLFLPAAVASVRASVALSSPRIEEVARSLGARPSEVLRRVTLPLAAPGIGAGAALVLLTAMKELPATLLLRPTGADTLATRLWSHTGVGAYAAAAPYALLLVLLAVLPTIALMRATGAWGEANRGAAEGAGQEVGA</sequence>
<evidence type="ECO:0000256" key="6">
    <source>
        <dbReference type="ARBA" id="ARBA00022989"/>
    </source>
</evidence>
<evidence type="ECO:0000256" key="1">
    <source>
        <dbReference type="ARBA" id="ARBA00004429"/>
    </source>
</evidence>
<keyword evidence="3" id="KW-1003">Cell membrane</keyword>
<evidence type="ECO:0000256" key="2">
    <source>
        <dbReference type="ARBA" id="ARBA00022448"/>
    </source>
</evidence>
<organism evidence="10 11">
    <name type="scientific">Nostocoides jenkinsii Ben 74</name>
    <dbReference type="NCBI Taxonomy" id="1193518"/>
    <lineage>
        <taxon>Bacteria</taxon>
        <taxon>Bacillati</taxon>
        <taxon>Actinomycetota</taxon>
        <taxon>Actinomycetes</taxon>
        <taxon>Micrococcales</taxon>
        <taxon>Intrasporangiaceae</taxon>
        <taxon>Nostocoides</taxon>
    </lineage>
</organism>
<dbReference type="STRING" id="1193518.BN13_420069"/>
<dbReference type="Pfam" id="PF00528">
    <property type="entry name" value="BPD_transp_1"/>
    <property type="match status" value="2"/>
</dbReference>
<evidence type="ECO:0000313" key="10">
    <source>
        <dbReference type="EMBL" id="CCI53615.1"/>
    </source>
</evidence>
<evidence type="ECO:0000313" key="11">
    <source>
        <dbReference type="Proteomes" id="UP000035720"/>
    </source>
</evidence>
<keyword evidence="6 8" id="KW-1133">Transmembrane helix</keyword>
<evidence type="ECO:0000259" key="9">
    <source>
        <dbReference type="PROSITE" id="PS50928"/>
    </source>
</evidence>
<feature type="transmembrane region" description="Helical" evidence="8">
    <location>
        <begin position="74"/>
        <end position="95"/>
    </location>
</feature>
<comment type="similarity">
    <text evidence="8">Belongs to the binding-protein-dependent transport system permease family.</text>
</comment>
<dbReference type="InterPro" id="IPR000515">
    <property type="entry name" value="MetI-like"/>
</dbReference>
<accession>A0A077MCL5</accession>
<evidence type="ECO:0000256" key="7">
    <source>
        <dbReference type="ARBA" id="ARBA00023136"/>
    </source>
</evidence>
<comment type="subcellular location">
    <subcellularLocation>
        <location evidence="1">Cell inner membrane</location>
        <topology evidence="1">Multi-pass membrane protein</topology>
    </subcellularLocation>
    <subcellularLocation>
        <location evidence="8">Cell membrane</location>
        <topology evidence="8">Multi-pass membrane protein</topology>
    </subcellularLocation>
</comment>
<evidence type="ECO:0000256" key="5">
    <source>
        <dbReference type="ARBA" id="ARBA00022692"/>
    </source>
</evidence>
<feature type="transmembrane region" description="Helical" evidence="8">
    <location>
        <begin position="411"/>
        <end position="432"/>
    </location>
</feature>
<feature type="transmembrane region" description="Helical" evidence="8">
    <location>
        <begin position="332"/>
        <end position="353"/>
    </location>
</feature>
<evidence type="ECO:0000256" key="8">
    <source>
        <dbReference type="RuleBase" id="RU363032"/>
    </source>
</evidence>
<dbReference type="GO" id="GO:0055085">
    <property type="term" value="P:transmembrane transport"/>
    <property type="evidence" value="ECO:0007669"/>
    <property type="project" value="InterPro"/>
</dbReference>
<feature type="transmembrane region" description="Helical" evidence="8">
    <location>
        <begin position="202"/>
        <end position="220"/>
    </location>
</feature>
<dbReference type="CDD" id="cd06261">
    <property type="entry name" value="TM_PBP2"/>
    <property type="match status" value="2"/>
</dbReference>
<dbReference type="GO" id="GO:0005886">
    <property type="term" value="C:plasma membrane"/>
    <property type="evidence" value="ECO:0007669"/>
    <property type="project" value="UniProtKB-SubCell"/>
</dbReference>
<dbReference type="PANTHER" id="PTHR43357">
    <property type="entry name" value="INNER MEMBRANE ABC TRANSPORTER PERMEASE PROTEIN YDCV"/>
    <property type="match status" value="1"/>
</dbReference>
<feature type="domain" description="ABC transmembrane type-1" evidence="9">
    <location>
        <begin position="39"/>
        <end position="222"/>
    </location>
</feature>
<comment type="caution">
    <text evidence="10">The sequence shown here is derived from an EMBL/GenBank/DDBJ whole genome shotgun (WGS) entry which is preliminary data.</text>
</comment>
<name>A0A077MCL5_9MICO</name>
<keyword evidence="4" id="KW-0997">Cell inner membrane</keyword>
<dbReference type="Proteomes" id="UP000035720">
    <property type="component" value="Unassembled WGS sequence"/>
</dbReference>
<proteinExistence type="inferred from homology"/>
<feature type="domain" description="ABC transmembrane type-1" evidence="9">
    <location>
        <begin position="293"/>
        <end position="483"/>
    </location>
</feature>